<dbReference type="Proteomes" id="UP000228380">
    <property type="component" value="Chromosome 2"/>
</dbReference>
<dbReference type="GO" id="GO:0048364">
    <property type="term" value="P:root development"/>
    <property type="evidence" value="ECO:0007669"/>
    <property type="project" value="InterPro"/>
</dbReference>
<reference evidence="1" key="1">
    <citation type="journal article" date="2019" name="Nat. Commun.">
        <title>Genome-wide association mapping of date palm fruit traits.</title>
        <authorList>
            <person name="Hazzouri K.M."/>
            <person name="Gros-Balthazard M."/>
            <person name="Flowers J.M."/>
            <person name="Copetti D."/>
            <person name="Lemansour A."/>
            <person name="Lebrun M."/>
            <person name="Masmoudi K."/>
            <person name="Ferrand S."/>
            <person name="Dhar M.I."/>
            <person name="Fresquez Z.A."/>
            <person name="Rosas U."/>
            <person name="Zhang J."/>
            <person name="Talag J."/>
            <person name="Lee S."/>
            <person name="Kudrna D."/>
            <person name="Powell R.F."/>
            <person name="Leitch I.J."/>
            <person name="Krueger R.R."/>
            <person name="Wing R.A."/>
            <person name="Amiri K.M.A."/>
            <person name="Purugganan M.D."/>
        </authorList>
    </citation>
    <scope>NUCLEOTIDE SEQUENCE [LARGE SCALE GENOMIC DNA]</scope>
    <source>
        <strain evidence="1">cv. Khalas</strain>
    </source>
</reference>
<dbReference type="GeneID" id="103708735"/>
<dbReference type="OrthoDB" id="695739at2759"/>
<dbReference type="InterPro" id="IPR004320">
    <property type="entry name" value="BPS1_pln"/>
</dbReference>
<accession>A0A8B7C551</accession>
<proteinExistence type="predicted"/>
<name>A0A8B7C551_PHODC</name>
<sequence length="318" mass="34924">MVGGIRRSLSFPIPRCATLSPRHQNPLRCSSISCRFYPAVSSEIQGLWEWHAAPPPLSGSQKWIADGLGRLDALLAALADLLFLPKAQEPLRRRRLSPWTDRLLDDFLRLADAHGSFRAALAELKSYQSDAQVALRRNDEPRLASAVRAQRRAEKELIRLAAGIRDVGRSPSMAAAEEKEDSGEAAEMAGIMRKVTVAAVAASGAVMVRVVAVSRAATEAAAGGTGRQAWGTAAGWTGRQAWVAAVLRWSARARAMMKEREEGREREKEEEAAWRSAALDKMEKLEQCIKALESSSERVFRTLINTRVSLLNILTPSF</sequence>
<dbReference type="RefSeq" id="XP_008792011.2">
    <property type="nucleotide sequence ID" value="XM_008793789.3"/>
</dbReference>
<dbReference type="KEGG" id="pda:103708735"/>
<dbReference type="GO" id="GO:0048367">
    <property type="term" value="P:shoot system development"/>
    <property type="evidence" value="ECO:0007669"/>
    <property type="project" value="InterPro"/>
</dbReference>
<organism evidence="1 2">
    <name type="scientific">Phoenix dactylifera</name>
    <name type="common">Date palm</name>
    <dbReference type="NCBI Taxonomy" id="42345"/>
    <lineage>
        <taxon>Eukaryota</taxon>
        <taxon>Viridiplantae</taxon>
        <taxon>Streptophyta</taxon>
        <taxon>Embryophyta</taxon>
        <taxon>Tracheophyta</taxon>
        <taxon>Spermatophyta</taxon>
        <taxon>Magnoliopsida</taxon>
        <taxon>Liliopsida</taxon>
        <taxon>Arecaceae</taxon>
        <taxon>Coryphoideae</taxon>
        <taxon>Phoeniceae</taxon>
        <taxon>Phoenix</taxon>
    </lineage>
</organism>
<evidence type="ECO:0000313" key="2">
    <source>
        <dbReference type="RefSeq" id="XP_008792011.2"/>
    </source>
</evidence>
<protein>
    <submittedName>
        <fullName evidence="2">Uncharacterized protein LOC103708735</fullName>
    </submittedName>
</protein>
<reference evidence="2" key="2">
    <citation type="submission" date="2025-08" db="UniProtKB">
        <authorList>
            <consortium name="RefSeq"/>
        </authorList>
    </citation>
    <scope>IDENTIFICATION</scope>
    <source>
        <tissue evidence="2">Young leaves</tissue>
    </source>
</reference>
<dbReference type="Pfam" id="PF03087">
    <property type="entry name" value="BPS1"/>
    <property type="match status" value="1"/>
</dbReference>
<evidence type="ECO:0000313" key="1">
    <source>
        <dbReference type="Proteomes" id="UP000228380"/>
    </source>
</evidence>
<gene>
    <name evidence="2" type="primary">LOC103708735</name>
</gene>
<dbReference type="AlphaFoldDB" id="A0A8B7C551"/>
<dbReference type="PANTHER" id="PTHR33070">
    <property type="entry name" value="OS06G0725500 PROTEIN"/>
    <property type="match status" value="1"/>
</dbReference>
<keyword evidence="1" id="KW-1185">Reference proteome</keyword>
<dbReference type="PANTHER" id="PTHR33070:SF49">
    <property type="entry name" value="OS06G0725500 PROTEIN"/>
    <property type="match status" value="1"/>
</dbReference>